<evidence type="ECO:0000313" key="12">
    <source>
        <dbReference type="EMBL" id="BDS06012.1"/>
    </source>
</evidence>
<keyword evidence="5" id="KW-0560">Oxidoreductase</keyword>
<dbReference type="EMBL" id="AP026866">
    <property type="protein sequence ID" value="BDS06012.1"/>
    <property type="molecule type" value="Genomic_DNA"/>
</dbReference>
<dbReference type="InterPro" id="IPR012132">
    <property type="entry name" value="GMC_OxRdtase"/>
</dbReference>
<dbReference type="GO" id="GO:0019285">
    <property type="term" value="P:glycine betaine biosynthetic process from choline"/>
    <property type="evidence" value="ECO:0007669"/>
    <property type="project" value="UniProtKB-UniRule"/>
</dbReference>
<feature type="domain" description="Glucose-methanol-choline oxidoreductase N-terminal" evidence="11">
    <location>
        <begin position="257"/>
        <end position="271"/>
    </location>
</feature>
<comment type="catalytic activity">
    <reaction evidence="9">
        <text>choline + A = betaine aldehyde + AH2</text>
        <dbReference type="Rhea" id="RHEA:17433"/>
        <dbReference type="ChEBI" id="CHEBI:13193"/>
        <dbReference type="ChEBI" id="CHEBI:15354"/>
        <dbReference type="ChEBI" id="CHEBI:15710"/>
        <dbReference type="ChEBI" id="CHEBI:17499"/>
        <dbReference type="EC" id="1.1.99.1"/>
    </reaction>
</comment>
<protein>
    <recommendedName>
        <fullName evidence="6 9">Choline dehydrogenase</fullName>
        <ecNumber evidence="6 9">1.1.99.1</ecNumber>
    </recommendedName>
</protein>
<evidence type="ECO:0000256" key="2">
    <source>
        <dbReference type="ARBA" id="ARBA00010790"/>
    </source>
</evidence>
<evidence type="ECO:0000256" key="6">
    <source>
        <dbReference type="NCBIfam" id="TIGR01810"/>
    </source>
</evidence>
<dbReference type="SUPFAM" id="SSF51905">
    <property type="entry name" value="FAD/NAD(P)-binding domain"/>
    <property type="match status" value="1"/>
</dbReference>
<name>A0AAT9FJ94_9BACT</name>
<dbReference type="PROSITE" id="PS00623">
    <property type="entry name" value="GMC_OXRED_1"/>
    <property type="match status" value="1"/>
</dbReference>
<evidence type="ECO:0000259" key="11">
    <source>
        <dbReference type="PROSITE" id="PS00624"/>
    </source>
</evidence>
<evidence type="ECO:0000256" key="1">
    <source>
        <dbReference type="ARBA" id="ARBA00001974"/>
    </source>
</evidence>
<evidence type="ECO:0000256" key="3">
    <source>
        <dbReference type="ARBA" id="ARBA00022630"/>
    </source>
</evidence>
<dbReference type="NCBIfam" id="NF002550">
    <property type="entry name" value="PRK02106.1"/>
    <property type="match status" value="1"/>
</dbReference>
<evidence type="ECO:0000256" key="4">
    <source>
        <dbReference type="ARBA" id="ARBA00022827"/>
    </source>
</evidence>
<feature type="domain" description="Glucose-methanol-choline oxidoreductase N-terminal" evidence="10">
    <location>
        <begin position="83"/>
        <end position="106"/>
    </location>
</feature>
<comment type="cofactor">
    <cofactor evidence="1 7">
        <name>FAD</name>
        <dbReference type="ChEBI" id="CHEBI:57692"/>
    </cofactor>
</comment>
<dbReference type="Pfam" id="PF00732">
    <property type="entry name" value="GMC_oxred_N"/>
    <property type="match status" value="1"/>
</dbReference>
<comment type="pathway">
    <text evidence="9">Amine and polyamine biosynthesis; betaine biosynthesis via choline pathway; betaine aldehyde from choline (cytochrome c reductase route): step 1/1.</text>
</comment>
<keyword evidence="3 8" id="KW-0285">Flavoprotein</keyword>
<feature type="binding site" evidence="7">
    <location>
        <position position="85"/>
    </location>
    <ligand>
        <name>FAD</name>
        <dbReference type="ChEBI" id="CHEBI:57692"/>
    </ligand>
</feature>
<dbReference type="Gene3D" id="3.50.50.60">
    <property type="entry name" value="FAD/NAD(P)-binding domain"/>
    <property type="match status" value="1"/>
</dbReference>
<organism evidence="12">
    <name type="scientific">Oceaniferula spumae</name>
    <dbReference type="NCBI Taxonomy" id="2979115"/>
    <lineage>
        <taxon>Bacteria</taxon>
        <taxon>Pseudomonadati</taxon>
        <taxon>Verrucomicrobiota</taxon>
        <taxon>Verrucomicrobiia</taxon>
        <taxon>Verrucomicrobiales</taxon>
        <taxon>Verrucomicrobiaceae</taxon>
        <taxon>Oceaniferula</taxon>
    </lineage>
</organism>
<dbReference type="Pfam" id="PF05199">
    <property type="entry name" value="GMC_oxred_C"/>
    <property type="match status" value="1"/>
</dbReference>
<dbReference type="InterPro" id="IPR011533">
    <property type="entry name" value="BetA"/>
</dbReference>
<dbReference type="GO" id="GO:0016020">
    <property type="term" value="C:membrane"/>
    <property type="evidence" value="ECO:0007669"/>
    <property type="project" value="TreeGrafter"/>
</dbReference>
<dbReference type="InterPro" id="IPR000172">
    <property type="entry name" value="GMC_OxRdtase_N"/>
</dbReference>
<dbReference type="AlphaFoldDB" id="A0AAT9FJ94"/>
<dbReference type="NCBIfam" id="TIGR01810">
    <property type="entry name" value="betA"/>
    <property type="match status" value="1"/>
</dbReference>
<dbReference type="PANTHER" id="PTHR11552">
    <property type="entry name" value="GLUCOSE-METHANOL-CHOLINE GMC OXIDOREDUCTASE"/>
    <property type="match status" value="1"/>
</dbReference>
<reference evidence="12" key="1">
    <citation type="submission" date="2024-07" db="EMBL/GenBank/DDBJ databases">
        <title>Complete genome sequence of Verrucomicrobiaceae bacterium NT6N.</title>
        <authorList>
            <person name="Huang C."/>
            <person name="Takami H."/>
            <person name="Hamasaki K."/>
        </authorList>
    </citation>
    <scope>NUCLEOTIDE SEQUENCE</scope>
    <source>
        <strain evidence="12">NT6N</strain>
    </source>
</reference>
<gene>
    <name evidence="12" type="primary">betA</name>
    <name evidence="12" type="ORF">NT6N_10520</name>
</gene>
<dbReference type="GO" id="GO:0008812">
    <property type="term" value="F:choline dehydrogenase activity"/>
    <property type="evidence" value="ECO:0007669"/>
    <property type="project" value="UniProtKB-UniRule"/>
</dbReference>
<keyword evidence="4 7" id="KW-0274">FAD</keyword>
<dbReference type="InterPro" id="IPR036188">
    <property type="entry name" value="FAD/NAD-bd_sf"/>
</dbReference>
<evidence type="ECO:0000256" key="9">
    <source>
        <dbReference type="RuleBase" id="RU003969"/>
    </source>
</evidence>
<dbReference type="PIRSF" id="PIRSF000137">
    <property type="entry name" value="Alcohol_oxidase"/>
    <property type="match status" value="1"/>
</dbReference>
<dbReference type="PROSITE" id="PS00624">
    <property type="entry name" value="GMC_OXRED_2"/>
    <property type="match status" value="1"/>
</dbReference>
<dbReference type="EC" id="1.1.99.1" evidence="6 9"/>
<evidence type="ECO:0000256" key="5">
    <source>
        <dbReference type="ARBA" id="ARBA00023002"/>
    </source>
</evidence>
<sequence>MSDYDYIIIGGGSAGCVLANRLSENPSNKVLVLEAGRPDYIWDIFIHMPAGLSVPLGNKHYDWCYESEPEPFMNGRKIFHGRGKVLGGSSSINGMIYIRGNAMDYQKWAEAEGMEKWDYAHCLPYFKRAETQLDGDAKYHGRNGPLKLEVGPCKNPLFKSWLKAGEQAGYPITEDNNGEQQEGFGPFDRNVHRGRRLSSARAYFHPVKKRPNLTVICRALTTRILFDGKTATGVEFRRGKNGPLEQVSCREVISCSGAINSPQLLQLSGIGNKDELEKIGIDCVHHLPGVGENMQDHLEVYVQHSCTKPVSMAPALKWFNKPWIGFKWLFFRKGEAATNHFEAGAFIRTNDEVSYPNVQFHFLPLAIRYDGSSPSSGHGYQVHVGPVLSDARGSCKIKSKDPTEYPALRFNYLSTEQDRREWVESIRATRKILSQPAFDEFNGGEISPGPEVETDEEILDWVAKDGETALHPSCTCKMGLDEMSVTHPDTFKVHGVEGLRVVDASVMPFVTNANIYAPVMMIAERAADAILDNDPLAPEHVKFHSHSA</sequence>
<dbReference type="Gene3D" id="3.30.560.10">
    <property type="entry name" value="Glucose Oxidase, domain 3"/>
    <property type="match status" value="1"/>
</dbReference>
<comment type="similarity">
    <text evidence="2 8">Belongs to the GMC oxidoreductase family.</text>
</comment>
<dbReference type="KEGG" id="osu:NT6N_10520"/>
<dbReference type="SUPFAM" id="SSF54373">
    <property type="entry name" value="FAD-linked reductases, C-terminal domain"/>
    <property type="match status" value="1"/>
</dbReference>
<evidence type="ECO:0000256" key="7">
    <source>
        <dbReference type="PIRSR" id="PIRSR000137-2"/>
    </source>
</evidence>
<evidence type="ECO:0000259" key="10">
    <source>
        <dbReference type="PROSITE" id="PS00623"/>
    </source>
</evidence>
<proteinExistence type="inferred from homology"/>
<dbReference type="GO" id="GO:0050660">
    <property type="term" value="F:flavin adenine dinucleotide binding"/>
    <property type="evidence" value="ECO:0007669"/>
    <property type="project" value="InterPro"/>
</dbReference>
<dbReference type="InterPro" id="IPR007867">
    <property type="entry name" value="GMC_OxRtase_C"/>
</dbReference>
<dbReference type="PANTHER" id="PTHR11552:SF147">
    <property type="entry name" value="CHOLINE DEHYDROGENASE, MITOCHONDRIAL"/>
    <property type="match status" value="1"/>
</dbReference>
<accession>A0AAT9FJ94</accession>
<evidence type="ECO:0000256" key="8">
    <source>
        <dbReference type="RuleBase" id="RU003968"/>
    </source>
</evidence>